<keyword evidence="1 5" id="KW-0489">Methyltransferase</keyword>
<feature type="binding site" evidence="5">
    <location>
        <begin position="123"/>
        <end position="127"/>
    </location>
    <ligand>
        <name>S-adenosyl-L-methionine</name>
        <dbReference type="ChEBI" id="CHEBI:59789"/>
    </ligand>
</feature>
<dbReference type="Proteomes" id="UP000040453">
    <property type="component" value="Unassembled WGS sequence"/>
</dbReference>
<name>A0A0A1MCI2_9BACI</name>
<dbReference type="InterPro" id="IPR002052">
    <property type="entry name" value="DNA_methylase_N6_adenine_CS"/>
</dbReference>
<dbReference type="STRING" id="545501.BN997_00567"/>
<dbReference type="PANTHER" id="PTHR18895">
    <property type="entry name" value="HEMK METHYLTRANSFERASE"/>
    <property type="match status" value="1"/>
</dbReference>
<sequence length="287" mass="32140">MTQTKIHEVLHRASLFLEKANREPKVAEILIRHHLGLSRQEWLLALRDPISEEKQIQIEADIKKHAETGIPVQHLTESEEFYGRIFQVNKHVLIPRPETEELVLAIKDYLAAQTGPVRVVDIGTGSGVIAITLALELNHAEVFATDISAEALQIAKQNADQWEADVSFLEGDFLSPVIHETTPFDVIVSNPPYIAKSEAAALSDTVRDFDPELALFAEEDGLAAYHMIIEQVKELPLKKDTLLAFEIGHTQGESVKKRIQQVFPGSHVEIKQDINGKDRMVFASHLN</sequence>
<evidence type="ECO:0000256" key="5">
    <source>
        <dbReference type="HAMAP-Rule" id="MF_02126"/>
    </source>
</evidence>
<gene>
    <name evidence="5 8" type="primary">prmC</name>
    <name evidence="8" type="ORF">BN997_00567</name>
</gene>
<dbReference type="Gene3D" id="1.10.8.10">
    <property type="entry name" value="DNA helicase RuvA subunit, C-terminal domain"/>
    <property type="match status" value="1"/>
</dbReference>
<feature type="domain" description="Release factor glutamine methyltransferase N-terminal" evidence="7">
    <location>
        <begin position="8"/>
        <end position="76"/>
    </location>
</feature>
<evidence type="ECO:0000256" key="2">
    <source>
        <dbReference type="ARBA" id="ARBA00022679"/>
    </source>
</evidence>
<comment type="similarity">
    <text evidence="5">Belongs to the protein N5-glutamine methyltransferase family. PrmC subfamily.</text>
</comment>
<feature type="binding site" evidence="5">
    <location>
        <begin position="190"/>
        <end position="193"/>
    </location>
    <ligand>
        <name>substrate</name>
    </ligand>
</feature>
<evidence type="ECO:0000313" key="8">
    <source>
        <dbReference type="EMBL" id="CEI80758.1"/>
    </source>
</evidence>
<organism evidence="8 9">
    <name type="scientific">Oceanobacillus oncorhynchi</name>
    <dbReference type="NCBI Taxonomy" id="545501"/>
    <lineage>
        <taxon>Bacteria</taxon>
        <taxon>Bacillati</taxon>
        <taxon>Bacillota</taxon>
        <taxon>Bacilli</taxon>
        <taxon>Bacillales</taxon>
        <taxon>Bacillaceae</taxon>
        <taxon>Oceanobacillus</taxon>
    </lineage>
</organism>
<dbReference type="Pfam" id="PF05175">
    <property type="entry name" value="MTS"/>
    <property type="match status" value="1"/>
</dbReference>
<dbReference type="GO" id="GO:0102559">
    <property type="term" value="F:peptide chain release factor N(5)-glutamine methyltransferase activity"/>
    <property type="evidence" value="ECO:0007669"/>
    <property type="project" value="UniProtKB-EC"/>
</dbReference>
<proteinExistence type="inferred from homology"/>
<dbReference type="CDD" id="cd02440">
    <property type="entry name" value="AdoMet_MTases"/>
    <property type="match status" value="1"/>
</dbReference>
<dbReference type="Gene3D" id="3.40.50.150">
    <property type="entry name" value="Vaccinia Virus protein VP39"/>
    <property type="match status" value="1"/>
</dbReference>
<dbReference type="EMBL" id="CDGG01000001">
    <property type="protein sequence ID" value="CEI80758.1"/>
    <property type="molecule type" value="Genomic_DNA"/>
</dbReference>
<dbReference type="PANTHER" id="PTHR18895:SF74">
    <property type="entry name" value="MTRF1L RELEASE FACTOR GLUTAMINE METHYLTRANSFERASE"/>
    <property type="match status" value="1"/>
</dbReference>
<dbReference type="InterPro" id="IPR019874">
    <property type="entry name" value="RF_methyltr_PrmC"/>
</dbReference>
<dbReference type="PROSITE" id="PS00092">
    <property type="entry name" value="N6_MTASE"/>
    <property type="match status" value="1"/>
</dbReference>
<comment type="catalytic activity">
    <reaction evidence="4 5">
        <text>L-glutaminyl-[peptide chain release factor] + S-adenosyl-L-methionine = N(5)-methyl-L-glutaminyl-[peptide chain release factor] + S-adenosyl-L-homocysteine + H(+)</text>
        <dbReference type="Rhea" id="RHEA:42896"/>
        <dbReference type="Rhea" id="RHEA-COMP:10271"/>
        <dbReference type="Rhea" id="RHEA-COMP:10272"/>
        <dbReference type="ChEBI" id="CHEBI:15378"/>
        <dbReference type="ChEBI" id="CHEBI:30011"/>
        <dbReference type="ChEBI" id="CHEBI:57856"/>
        <dbReference type="ChEBI" id="CHEBI:59789"/>
        <dbReference type="ChEBI" id="CHEBI:61891"/>
        <dbReference type="EC" id="2.1.1.297"/>
    </reaction>
</comment>
<dbReference type="Pfam" id="PF17827">
    <property type="entry name" value="PrmC_N"/>
    <property type="match status" value="1"/>
</dbReference>
<dbReference type="OrthoDB" id="9800643at2"/>
<dbReference type="EC" id="2.1.1.297" evidence="5"/>
<evidence type="ECO:0000256" key="3">
    <source>
        <dbReference type="ARBA" id="ARBA00022691"/>
    </source>
</evidence>
<feature type="binding site" evidence="5">
    <location>
        <position position="173"/>
    </location>
    <ligand>
        <name>S-adenosyl-L-methionine</name>
        <dbReference type="ChEBI" id="CHEBI:59789"/>
    </ligand>
</feature>
<accession>A0A0A1MCI2</accession>
<evidence type="ECO:0000259" key="7">
    <source>
        <dbReference type="Pfam" id="PF17827"/>
    </source>
</evidence>
<feature type="binding site" evidence="5">
    <location>
        <position position="190"/>
    </location>
    <ligand>
        <name>S-adenosyl-L-methionine</name>
        <dbReference type="ChEBI" id="CHEBI:59789"/>
    </ligand>
</feature>
<dbReference type="InterPro" id="IPR004556">
    <property type="entry name" value="HemK-like"/>
</dbReference>
<keyword evidence="9" id="KW-1185">Reference proteome</keyword>
<dbReference type="NCBIfam" id="TIGR03534">
    <property type="entry name" value="RF_mod_PrmC"/>
    <property type="match status" value="1"/>
</dbReference>
<keyword evidence="2 5" id="KW-0808">Transferase</keyword>
<evidence type="ECO:0000313" key="9">
    <source>
        <dbReference type="Proteomes" id="UP000040453"/>
    </source>
</evidence>
<reference evidence="8 9" key="1">
    <citation type="submission" date="2014-11" db="EMBL/GenBank/DDBJ databases">
        <authorList>
            <person name="Urmite Genomes Urmite Genomes"/>
        </authorList>
    </citation>
    <scope>NUCLEOTIDE SEQUENCE [LARGE SCALE GENOMIC DNA]</scope>
    <source>
        <strain evidence="8 9">Oc5</strain>
    </source>
</reference>
<evidence type="ECO:0000256" key="4">
    <source>
        <dbReference type="ARBA" id="ARBA00048391"/>
    </source>
</evidence>
<dbReference type="GO" id="GO:0003676">
    <property type="term" value="F:nucleic acid binding"/>
    <property type="evidence" value="ECO:0007669"/>
    <property type="project" value="InterPro"/>
</dbReference>
<dbReference type="InterPro" id="IPR007848">
    <property type="entry name" value="Small_mtfrase_dom"/>
</dbReference>
<dbReference type="RefSeq" id="WP_042529478.1">
    <property type="nucleotide sequence ID" value="NZ_CDGG01000001.1"/>
</dbReference>
<keyword evidence="3 5" id="KW-0949">S-adenosyl-L-methionine</keyword>
<protein>
    <recommendedName>
        <fullName evidence="5">Release factor glutamine methyltransferase</fullName>
        <shortName evidence="5">RF MTase</shortName>
        <ecNumber evidence="5">2.1.1.297</ecNumber>
    </recommendedName>
    <alternativeName>
        <fullName evidence="5">N5-glutamine methyltransferase PrmC</fullName>
    </alternativeName>
    <alternativeName>
        <fullName evidence="5">Protein-(glutamine-N5) MTase PrmC</fullName>
    </alternativeName>
    <alternativeName>
        <fullName evidence="5">Protein-glutamine N-methyltransferase PrmC</fullName>
    </alternativeName>
</protein>
<dbReference type="NCBIfam" id="TIGR00536">
    <property type="entry name" value="hemK_fam"/>
    <property type="match status" value="1"/>
</dbReference>
<feature type="binding site" evidence="5">
    <location>
        <position position="146"/>
    </location>
    <ligand>
        <name>S-adenosyl-L-methionine</name>
        <dbReference type="ChEBI" id="CHEBI:59789"/>
    </ligand>
</feature>
<dbReference type="AlphaFoldDB" id="A0A0A1MCI2"/>
<dbReference type="GO" id="GO:0032259">
    <property type="term" value="P:methylation"/>
    <property type="evidence" value="ECO:0007669"/>
    <property type="project" value="UniProtKB-KW"/>
</dbReference>
<dbReference type="InterPro" id="IPR050320">
    <property type="entry name" value="N5-glutamine_MTase"/>
</dbReference>
<dbReference type="InterPro" id="IPR029063">
    <property type="entry name" value="SAM-dependent_MTases_sf"/>
</dbReference>
<evidence type="ECO:0000259" key="6">
    <source>
        <dbReference type="Pfam" id="PF05175"/>
    </source>
</evidence>
<comment type="function">
    <text evidence="5">Methylates the class 1 translation termination release factors RF1/PrfA and RF2/PrfB on the glutamine residue of the universally conserved GGQ motif.</text>
</comment>
<dbReference type="HAMAP" id="MF_02126">
    <property type="entry name" value="RF_methyltr_PrmC"/>
    <property type="match status" value="1"/>
</dbReference>
<dbReference type="InterPro" id="IPR040758">
    <property type="entry name" value="PrmC_N"/>
</dbReference>
<feature type="domain" description="Methyltransferase small" evidence="6">
    <location>
        <begin position="118"/>
        <end position="198"/>
    </location>
</feature>
<evidence type="ECO:0000256" key="1">
    <source>
        <dbReference type="ARBA" id="ARBA00022603"/>
    </source>
</evidence>
<dbReference type="SUPFAM" id="SSF53335">
    <property type="entry name" value="S-adenosyl-L-methionine-dependent methyltransferases"/>
    <property type="match status" value="1"/>
</dbReference>